<accession>A0A3B0Z8C5</accession>
<gene>
    <name evidence="2" type="ORF">MNBD_GAMMA14-468</name>
</gene>
<proteinExistence type="predicted"/>
<sequence length="411" mass="42525">MRYITCFNYLITMLLLSSIGLTPAVAEKKPLVSPGLISQPTVKVVPDKSPALHVPSALAPANQAAGQVRIIGEASGRMKQVREMQRLRDLGSPTDQVRPGRSGNDRQDCSRSANRAACLRNNMNAGNTNSLPNGDTQRSMQACLQAGGNPATCGQGRSKGGPAGSATIGNGPGNPADVVNNRSGRGQAEQDGGSSNAHWGQWQSDTDDETGESIKYRTSQNDDGTTTTESHYRNSRTGESGYESVTRDRDGEVLDDYSSSTDRNGVTRDRSTATFNAGNGWTATQNSRTGRPGTTIPIGPPSGTPGNPDNQPSPEGSNGPADNCNWNPALGRCMKPHADTKGMTSRPGPNGENPGTQTGGFAPHVGSAAVTNCGDTGSDACNQGGFGLSSGGTPLDMKDPGQGVPAGGVSK</sequence>
<name>A0A3B0Z8C5_9ZZZZ</name>
<reference evidence="2" key="1">
    <citation type="submission" date="2018-06" db="EMBL/GenBank/DDBJ databases">
        <authorList>
            <person name="Zhirakovskaya E."/>
        </authorList>
    </citation>
    <scope>NUCLEOTIDE SEQUENCE</scope>
</reference>
<feature type="compositionally biased region" description="Polar residues" evidence="1">
    <location>
        <begin position="216"/>
        <end position="229"/>
    </location>
</feature>
<organism evidence="2">
    <name type="scientific">hydrothermal vent metagenome</name>
    <dbReference type="NCBI Taxonomy" id="652676"/>
    <lineage>
        <taxon>unclassified sequences</taxon>
        <taxon>metagenomes</taxon>
        <taxon>ecological metagenomes</taxon>
    </lineage>
</organism>
<protein>
    <submittedName>
        <fullName evidence="2">Uncharacterized protein</fullName>
    </submittedName>
</protein>
<dbReference type="AlphaFoldDB" id="A0A3B0Z8C5"/>
<feature type="compositionally biased region" description="Polar residues" evidence="1">
    <location>
        <begin position="192"/>
        <end position="204"/>
    </location>
</feature>
<feature type="compositionally biased region" description="Polar residues" evidence="1">
    <location>
        <begin position="369"/>
        <end position="381"/>
    </location>
</feature>
<evidence type="ECO:0000313" key="2">
    <source>
        <dbReference type="EMBL" id="VAW77644.1"/>
    </source>
</evidence>
<feature type="region of interest" description="Disordered" evidence="1">
    <location>
        <begin position="147"/>
        <end position="411"/>
    </location>
</feature>
<dbReference type="EMBL" id="UOFM01000229">
    <property type="protein sequence ID" value="VAW77644.1"/>
    <property type="molecule type" value="Genomic_DNA"/>
</dbReference>
<feature type="compositionally biased region" description="Low complexity" evidence="1">
    <location>
        <begin position="288"/>
        <end position="297"/>
    </location>
</feature>
<evidence type="ECO:0000256" key="1">
    <source>
        <dbReference type="SAM" id="MobiDB-lite"/>
    </source>
</evidence>
<feature type="region of interest" description="Disordered" evidence="1">
    <location>
        <begin position="87"/>
        <end position="111"/>
    </location>
</feature>
<feature type="compositionally biased region" description="Polar residues" evidence="1">
    <location>
        <begin position="307"/>
        <end position="316"/>
    </location>
</feature>
<feature type="compositionally biased region" description="Polar residues" evidence="1">
    <location>
        <begin position="272"/>
        <end position="287"/>
    </location>
</feature>